<evidence type="ECO:0000313" key="7">
    <source>
        <dbReference type="Proteomes" id="UP000011087"/>
    </source>
</evidence>
<keyword evidence="1 3" id="KW-0853">WD repeat</keyword>
<keyword evidence="7" id="KW-1185">Reference proteome</keyword>
<dbReference type="InterPro" id="IPR001680">
    <property type="entry name" value="WD40_rpt"/>
</dbReference>
<dbReference type="PaxDb" id="55529-EKX47905"/>
<feature type="compositionally biased region" description="Basic and acidic residues" evidence="4">
    <location>
        <begin position="177"/>
        <end position="195"/>
    </location>
</feature>
<dbReference type="Gene3D" id="2.130.10.10">
    <property type="entry name" value="YVTN repeat-like/Quinoprotein amine dehydrogenase"/>
    <property type="match status" value="1"/>
</dbReference>
<feature type="compositionally biased region" description="Basic and acidic residues" evidence="4">
    <location>
        <begin position="73"/>
        <end position="83"/>
    </location>
</feature>
<dbReference type="GO" id="GO:1990234">
    <property type="term" value="C:transferase complex"/>
    <property type="evidence" value="ECO:0007669"/>
    <property type="project" value="UniProtKB-ARBA"/>
</dbReference>
<dbReference type="HOGENOM" id="CLU_675190_0_0_1"/>
<dbReference type="SMART" id="SM00320">
    <property type="entry name" value="WD40"/>
    <property type="match status" value="4"/>
</dbReference>
<proteinExistence type="predicted"/>
<feature type="compositionally biased region" description="Acidic residues" evidence="4">
    <location>
        <begin position="63"/>
        <end position="72"/>
    </location>
</feature>
<dbReference type="PANTHER" id="PTHR22847:SF637">
    <property type="entry name" value="WD REPEAT DOMAIN 5B"/>
    <property type="match status" value="1"/>
</dbReference>
<dbReference type="RefSeq" id="XP_005834885.1">
    <property type="nucleotide sequence ID" value="XM_005834828.1"/>
</dbReference>
<dbReference type="EnsemblProtists" id="EKX47905">
    <property type="protein sequence ID" value="EKX47905"/>
    <property type="gene ID" value="GUITHDRAFT_137267"/>
</dbReference>
<dbReference type="AlphaFoldDB" id="L1JII4"/>
<reference evidence="5 7" key="1">
    <citation type="journal article" date="2012" name="Nature">
        <title>Algal genomes reveal evolutionary mosaicism and the fate of nucleomorphs.</title>
        <authorList>
            <consortium name="DOE Joint Genome Institute"/>
            <person name="Curtis B.A."/>
            <person name="Tanifuji G."/>
            <person name="Burki F."/>
            <person name="Gruber A."/>
            <person name="Irimia M."/>
            <person name="Maruyama S."/>
            <person name="Arias M.C."/>
            <person name="Ball S.G."/>
            <person name="Gile G.H."/>
            <person name="Hirakawa Y."/>
            <person name="Hopkins J.F."/>
            <person name="Kuo A."/>
            <person name="Rensing S.A."/>
            <person name="Schmutz J."/>
            <person name="Symeonidi A."/>
            <person name="Elias M."/>
            <person name="Eveleigh R.J."/>
            <person name="Herman E.K."/>
            <person name="Klute M.J."/>
            <person name="Nakayama T."/>
            <person name="Obornik M."/>
            <person name="Reyes-Prieto A."/>
            <person name="Armbrust E.V."/>
            <person name="Aves S.J."/>
            <person name="Beiko R.G."/>
            <person name="Coutinho P."/>
            <person name="Dacks J.B."/>
            <person name="Durnford D.G."/>
            <person name="Fast N.M."/>
            <person name="Green B.R."/>
            <person name="Grisdale C.J."/>
            <person name="Hempel F."/>
            <person name="Henrissat B."/>
            <person name="Hoppner M.P."/>
            <person name="Ishida K."/>
            <person name="Kim E."/>
            <person name="Koreny L."/>
            <person name="Kroth P.G."/>
            <person name="Liu Y."/>
            <person name="Malik S.B."/>
            <person name="Maier U.G."/>
            <person name="McRose D."/>
            <person name="Mock T."/>
            <person name="Neilson J.A."/>
            <person name="Onodera N.T."/>
            <person name="Poole A.M."/>
            <person name="Pritham E.J."/>
            <person name="Richards T.A."/>
            <person name="Rocap G."/>
            <person name="Roy S.W."/>
            <person name="Sarai C."/>
            <person name="Schaack S."/>
            <person name="Shirato S."/>
            <person name="Slamovits C.H."/>
            <person name="Spencer D.F."/>
            <person name="Suzuki S."/>
            <person name="Worden A.Z."/>
            <person name="Zauner S."/>
            <person name="Barry K."/>
            <person name="Bell C."/>
            <person name="Bharti A.K."/>
            <person name="Crow J.A."/>
            <person name="Grimwood J."/>
            <person name="Kramer R."/>
            <person name="Lindquist E."/>
            <person name="Lucas S."/>
            <person name="Salamov A."/>
            <person name="McFadden G.I."/>
            <person name="Lane C.E."/>
            <person name="Keeling P.J."/>
            <person name="Gray M.W."/>
            <person name="Grigoriev I.V."/>
            <person name="Archibald J.M."/>
        </authorList>
    </citation>
    <scope>NUCLEOTIDE SEQUENCE</scope>
    <source>
        <strain evidence="5 7">CCMP2712</strain>
    </source>
</reference>
<feature type="compositionally biased region" description="Basic residues" evidence="4">
    <location>
        <begin position="128"/>
        <end position="140"/>
    </location>
</feature>
<dbReference type="GeneID" id="17304535"/>
<evidence type="ECO:0000256" key="2">
    <source>
        <dbReference type="ARBA" id="ARBA00022737"/>
    </source>
</evidence>
<evidence type="ECO:0000313" key="6">
    <source>
        <dbReference type="EnsemblProtists" id="EKX47905"/>
    </source>
</evidence>
<dbReference type="eggNOG" id="KOG0274">
    <property type="taxonomic scope" value="Eukaryota"/>
</dbReference>
<dbReference type="PROSITE" id="PS00678">
    <property type="entry name" value="WD_REPEATS_1"/>
    <property type="match status" value="1"/>
</dbReference>
<dbReference type="InterPro" id="IPR036322">
    <property type="entry name" value="WD40_repeat_dom_sf"/>
</dbReference>
<organism evidence="5">
    <name type="scientific">Guillardia theta (strain CCMP2712)</name>
    <name type="common">Cryptophyte</name>
    <dbReference type="NCBI Taxonomy" id="905079"/>
    <lineage>
        <taxon>Eukaryota</taxon>
        <taxon>Cryptophyceae</taxon>
        <taxon>Pyrenomonadales</taxon>
        <taxon>Geminigeraceae</taxon>
        <taxon>Guillardia</taxon>
    </lineage>
</organism>
<feature type="repeat" description="WD" evidence="3">
    <location>
        <begin position="257"/>
        <end position="296"/>
    </location>
</feature>
<feature type="compositionally biased region" description="Acidic residues" evidence="4">
    <location>
        <begin position="112"/>
        <end position="123"/>
    </location>
</feature>
<reference evidence="7" key="2">
    <citation type="submission" date="2012-11" db="EMBL/GenBank/DDBJ databases">
        <authorList>
            <person name="Kuo A."/>
            <person name="Curtis B.A."/>
            <person name="Tanifuji G."/>
            <person name="Burki F."/>
            <person name="Gruber A."/>
            <person name="Irimia M."/>
            <person name="Maruyama S."/>
            <person name="Arias M.C."/>
            <person name="Ball S.G."/>
            <person name="Gile G.H."/>
            <person name="Hirakawa Y."/>
            <person name="Hopkins J.F."/>
            <person name="Rensing S.A."/>
            <person name="Schmutz J."/>
            <person name="Symeonidi A."/>
            <person name="Elias M."/>
            <person name="Eveleigh R.J."/>
            <person name="Herman E.K."/>
            <person name="Klute M.J."/>
            <person name="Nakayama T."/>
            <person name="Obornik M."/>
            <person name="Reyes-Prieto A."/>
            <person name="Armbrust E.V."/>
            <person name="Aves S.J."/>
            <person name="Beiko R.G."/>
            <person name="Coutinho P."/>
            <person name="Dacks J.B."/>
            <person name="Durnford D.G."/>
            <person name="Fast N.M."/>
            <person name="Green B.R."/>
            <person name="Grisdale C."/>
            <person name="Hempe F."/>
            <person name="Henrissat B."/>
            <person name="Hoppner M.P."/>
            <person name="Ishida K.-I."/>
            <person name="Kim E."/>
            <person name="Koreny L."/>
            <person name="Kroth P.G."/>
            <person name="Liu Y."/>
            <person name="Malik S.-B."/>
            <person name="Maier U.G."/>
            <person name="McRose D."/>
            <person name="Mock T."/>
            <person name="Neilson J.A."/>
            <person name="Onodera N.T."/>
            <person name="Poole A.M."/>
            <person name="Pritham E.J."/>
            <person name="Richards T.A."/>
            <person name="Rocap G."/>
            <person name="Roy S.W."/>
            <person name="Sarai C."/>
            <person name="Schaack S."/>
            <person name="Shirato S."/>
            <person name="Slamovits C.H."/>
            <person name="Spencer D.F."/>
            <person name="Suzuki S."/>
            <person name="Worden A.Z."/>
            <person name="Zauner S."/>
            <person name="Barry K."/>
            <person name="Bell C."/>
            <person name="Bharti A.K."/>
            <person name="Crow J.A."/>
            <person name="Grimwood J."/>
            <person name="Kramer R."/>
            <person name="Lindquist E."/>
            <person name="Lucas S."/>
            <person name="Salamov A."/>
            <person name="McFadden G.I."/>
            <person name="Lane C.E."/>
            <person name="Keeling P.J."/>
            <person name="Gray M.W."/>
            <person name="Grigoriev I.V."/>
            <person name="Archibald J.M."/>
        </authorList>
    </citation>
    <scope>NUCLEOTIDE SEQUENCE</scope>
    <source>
        <strain evidence="7">CCMP2712</strain>
    </source>
</reference>
<reference evidence="6" key="3">
    <citation type="submission" date="2015-06" db="UniProtKB">
        <authorList>
            <consortium name="EnsemblProtists"/>
        </authorList>
    </citation>
    <scope>IDENTIFICATION</scope>
</reference>
<dbReference type="KEGG" id="gtt:GUITHDRAFT_137267"/>
<accession>L1JII4</accession>
<dbReference type="InterPro" id="IPR019775">
    <property type="entry name" value="WD40_repeat_CS"/>
</dbReference>
<dbReference type="OrthoDB" id="273067at2759"/>
<dbReference type="OMA" id="WRDQENC"/>
<name>L1JII4_GUITC</name>
<evidence type="ECO:0000256" key="4">
    <source>
        <dbReference type="SAM" id="MobiDB-lite"/>
    </source>
</evidence>
<dbReference type="Proteomes" id="UP000011087">
    <property type="component" value="Unassembled WGS sequence"/>
</dbReference>
<gene>
    <name evidence="5" type="ORF">GUITHDRAFT_137267</name>
</gene>
<feature type="region of interest" description="Disordered" evidence="4">
    <location>
        <begin position="160"/>
        <end position="205"/>
    </location>
</feature>
<protein>
    <submittedName>
        <fullName evidence="5 6">Uncharacterized protein</fullName>
    </submittedName>
</protein>
<dbReference type="PROSITE" id="PS50294">
    <property type="entry name" value="WD_REPEATS_REGION"/>
    <property type="match status" value="1"/>
</dbReference>
<dbReference type="PROSITE" id="PS50082">
    <property type="entry name" value="WD_REPEATS_2"/>
    <property type="match status" value="2"/>
</dbReference>
<keyword evidence="2" id="KW-0677">Repeat</keyword>
<dbReference type="PANTHER" id="PTHR22847">
    <property type="entry name" value="WD40 REPEAT PROTEIN"/>
    <property type="match status" value="1"/>
</dbReference>
<dbReference type="STRING" id="905079.L1JII4"/>
<dbReference type="Pfam" id="PF00400">
    <property type="entry name" value="WD40"/>
    <property type="match status" value="3"/>
</dbReference>
<evidence type="ECO:0000256" key="3">
    <source>
        <dbReference type="PROSITE-ProRule" id="PRU00221"/>
    </source>
</evidence>
<evidence type="ECO:0000313" key="5">
    <source>
        <dbReference type="EMBL" id="EKX47905.1"/>
    </source>
</evidence>
<evidence type="ECO:0000256" key="1">
    <source>
        <dbReference type="ARBA" id="ARBA00022574"/>
    </source>
</evidence>
<dbReference type="EMBL" id="JH992988">
    <property type="protein sequence ID" value="EKX47905.1"/>
    <property type="molecule type" value="Genomic_DNA"/>
</dbReference>
<feature type="region of interest" description="Disordered" evidence="4">
    <location>
        <begin position="61"/>
        <end position="140"/>
    </location>
</feature>
<dbReference type="InterPro" id="IPR015943">
    <property type="entry name" value="WD40/YVTN_repeat-like_dom_sf"/>
</dbReference>
<sequence>MVETMLAMSKKARTLRKKLRQIETLKVMKQSGQRLLEEQEIKIASEEEFRRNLFELESILNAEDGESPDEDSSQAHREVHEDAGVSLPTEDAPQEEDADTAEEHAFNADSFDPGEQEGNDDDGWVVKGRGRKQVPSMKKHFSARIEVSRIQRLGQLLQESQEEAKGEEEAEQTSSQDVKHVVEASKAKEEKRKSAEDEEEERVAEGWKEGYLRQTSIEAHRNAVSSVFVTKDKLLSGGFDGAFKVWELASGTLLKTLGGHTSVVRSVAGDDKELYSASDDCMLIVWDAASGKMLRSINCFAPIRAMKVSFSKSLIVTGHSDKTVRLYKAGSEGTVNAMHTFRAHEGRILSLELCRDAQILISTDERGGKRWKEEERGGSAVQRSCDRVGLGEQDETLLVREIAGEPRA</sequence>
<feature type="repeat" description="WD" evidence="3">
    <location>
        <begin position="217"/>
        <end position="256"/>
    </location>
</feature>
<dbReference type="SUPFAM" id="SSF50978">
    <property type="entry name" value="WD40 repeat-like"/>
    <property type="match status" value="1"/>
</dbReference>